<feature type="region of interest" description="Disordered" evidence="13">
    <location>
        <begin position="1"/>
        <end position="21"/>
    </location>
</feature>
<proteinExistence type="inferred from homology"/>
<keyword evidence="4" id="KW-0963">Cytoplasm</keyword>
<evidence type="ECO:0000256" key="5">
    <source>
        <dbReference type="ARBA" id="ARBA00022527"/>
    </source>
</evidence>
<feature type="region of interest" description="Disordered" evidence="13">
    <location>
        <begin position="103"/>
        <end position="126"/>
    </location>
</feature>
<reference evidence="16" key="1">
    <citation type="submission" date="2022-11" db="UniProtKB">
        <authorList>
            <consortium name="WormBaseParasite"/>
        </authorList>
    </citation>
    <scope>IDENTIFICATION</scope>
</reference>
<organism evidence="15 16">
    <name type="scientific">Setaria digitata</name>
    <dbReference type="NCBI Taxonomy" id="48799"/>
    <lineage>
        <taxon>Eukaryota</taxon>
        <taxon>Metazoa</taxon>
        <taxon>Ecdysozoa</taxon>
        <taxon>Nematoda</taxon>
        <taxon>Chromadorea</taxon>
        <taxon>Rhabditida</taxon>
        <taxon>Spirurina</taxon>
        <taxon>Spiruromorpha</taxon>
        <taxon>Filarioidea</taxon>
        <taxon>Setariidae</taxon>
        <taxon>Setaria</taxon>
    </lineage>
</organism>
<dbReference type="PROSITE" id="PS00107">
    <property type="entry name" value="PROTEIN_KINASE_ATP"/>
    <property type="match status" value="1"/>
</dbReference>
<dbReference type="AlphaFoldDB" id="A0A915PPH8"/>
<dbReference type="InterPro" id="IPR036936">
    <property type="entry name" value="CRIB_dom_sf"/>
</dbReference>
<evidence type="ECO:0000256" key="10">
    <source>
        <dbReference type="ARBA" id="ARBA00047899"/>
    </source>
</evidence>
<feature type="domain" description="Protein kinase" evidence="14">
    <location>
        <begin position="281"/>
        <end position="532"/>
    </location>
</feature>
<name>A0A915PPH8_9BILA</name>
<dbReference type="Gene3D" id="3.90.810.10">
    <property type="entry name" value="CRIB domain"/>
    <property type="match status" value="1"/>
</dbReference>
<evidence type="ECO:0000256" key="8">
    <source>
        <dbReference type="ARBA" id="ARBA00022777"/>
    </source>
</evidence>
<comment type="subcellular location">
    <subcellularLocation>
        <location evidence="1">Cytoplasm</location>
    </subcellularLocation>
</comment>
<keyword evidence="5" id="KW-0723">Serine/threonine-protein kinase</keyword>
<sequence length="556" mass="61618">MDTFKGRWGTEKETKEEGMPPMWAQLLQSAQISKQEQQQNPQAVLDALKYYTQADSSQQKWLQPSSFEGCSSTHRINAEQQRQQQQQRDLNTSTHLIGLCSSSSLSHRGNCQNENESGPQGPMHHRHMLTASQHNTYHRGLSASTHTGVPKSGLLGSYTVYSTSGHLSSESNSNSSHSSSNTDQHSSHPPDYAAPLTLDDDESDDVPAPPVPDRPARTISIYTKPKMDEEKIEMFMNNALITGGHFGLTSRSAGRRKKISDSEVLAKLRTIVTIGNPDRKYQKVDKIGSGASGSVFTAIEISTGAEVAIKQMNLAQQPKKELIINEILVMRENKHANIVNYLDSYLVGDDLWVVMEYLAGGSLTDVVTECQMEEGMIAAVCREVLQALEFLHSRHVIHRDIKSDNILLGLDGSVKLTDFGFCAQISPEQSKRTTMVGTPYWMAPEVVTRKQYGPKVDVWSLGIMAIEMVEGEPPYLNENPLRAIYLIATNGKPDFPSRETLSPAFRDFIDCALEVSVDERYSASQLLTHHFLKCAKPLATLYHLIIAAKKSIAAST</sequence>
<dbReference type="Gene3D" id="3.30.200.20">
    <property type="entry name" value="Phosphorylase Kinase, domain 1"/>
    <property type="match status" value="1"/>
</dbReference>
<keyword evidence="6" id="KW-0808">Transferase</keyword>
<dbReference type="InterPro" id="IPR051931">
    <property type="entry name" value="PAK3-like"/>
</dbReference>
<evidence type="ECO:0000313" key="16">
    <source>
        <dbReference type="WBParaSite" id="sdigi.contig177.g5695.t1"/>
    </source>
</evidence>
<keyword evidence="8" id="KW-0418">Kinase</keyword>
<evidence type="ECO:0000256" key="6">
    <source>
        <dbReference type="ARBA" id="ARBA00022679"/>
    </source>
</evidence>
<dbReference type="InterPro" id="IPR017441">
    <property type="entry name" value="Protein_kinase_ATP_BS"/>
</dbReference>
<evidence type="ECO:0000256" key="7">
    <source>
        <dbReference type="ARBA" id="ARBA00022741"/>
    </source>
</evidence>
<feature type="binding site" evidence="12">
    <location>
        <position position="310"/>
    </location>
    <ligand>
        <name>ATP</name>
        <dbReference type="ChEBI" id="CHEBI:30616"/>
    </ligand>
</feature>
<evidence type="ECO:0000313" key="15">
    <source>
        <dbReference type="Proteomes" id="UP000887581"/>
    </source>
</evidence>
<dbReference type="InterPro" id="IPR011009">
    <property type="entry name" value="Kinase-like_dom_sf"/>
</dbReference>
<dbReference type="GO" id="GO:0005524">
    <property type="term" value="F:ATP binding"/>
    <property type="evidence" value="ECO:0007669"/>
    <property type="project" value="UniProtKB-UniRule"/>
</dbReference>
<dbReference type="FunFam" id="1.10.510.10:FF:000011">
    <property type="entry name" value="Non-specific serine/threonine protein kinase"/>
    <property type="match status" value="1"/>
</dbReference>
<dbReference type="Proteomes" id="UP000887581">
    <property type="component" value="Unplaced"/>
</dbReference>
<dbReference type="Gene3D" id="1.10.510.10">
    <property type="entry name" value="Transferase(Phosphotransferase) domain 1"/>
    <property type="match status" value="1"/>
</dbReference>
<dbReference type="GO" id="GO:0005737">
    <property type="term" value="C:cytoplasm"/>
    <property type="evidence" value="ECO:0007669"/>
    <property type="project" value="UniProtKB-SubCell"/>
</dbReference>
<dbReference type="SUPFAM" id="SSF56112">
    <property type="entry name" value="Protein kinase-like (PK-like)"/>
    <property type="match status" value="1"/>
</dbReference>
<evidence type="ECO:0000259" key="14">
    <source>
        <dbReference type="PROSITE" id="PS50011"/>
    </source>
</evidence>
<dbReference type="GO" id="GO:0004674">
    <property type="term" value="F:protein serine/threonine kinase activity"/>
    <property type="evidence" value="ECO:0007669"/>
    <property type="project" value="UniProtKB-KW"/>
</dbReference>
<dbReference type="FunFam" id="3.30.200.20:FF:000705">
    <property type="entry name" value="Non-specific serine/threonine protein kinase"/>
    <property type="match status" value="1"/>
</dbReference>
<dbReference type="SMART" id="SM00220">
    <property type="entry name" value="S_TKc"/>
    <property type="match status" value="1"/>
</dbReference>
<evidence type="ECO:0000256" key="11">
    <source>
        <dbReference type="ARBA" id="ARBA00048679"/>
    </source>
</evidence>
<comment type="catalytic activity">
    <reaction evidence="11">
        <text>L-seryl-[protein] + ATP = O-phospho-L-seryl-[protein] + ADP + H(+)</text>
        <dbReference type="Rhea" id="RHEA:17989"/>
        <dbReference type="Rhea" id="RHEA-COMP:9863"/>
        <dbReference type="Rhea" id="RHEA-COMP:11604"/>
        <dbReference type="ChEBI" id="CHEBI:15378"/>
        <dbReference type="ChEBI" id="CHEBI:29999"/>
        <dbReference type="ChEBI" id="CHEBI:30616"/>
        <dbReference type="ChEBI" id="CHEBI:83421"/>
        <dbReference type="ChEBI" id="CHEBI:456216"/>
        <dbReference type="EC" id="2.7.11.1"/>
    </reaction>
</comment>
<dbReference type="PANTHER" id="PTHR45832:SF22">
    <property type="entry name" value="SERINE_THREONINE-PROTEIN KINASE SAMKA-RELATED"/>
    <property type="match status" value="1"/>
</dbReference>
<keyword evidence="15" id="KW-1185">Reference proteome</keyword>
<evidence type="ECO:0000256" key="12">
    <source>
        <dbReference type="PROSITE-ProRule" id="PRU10141"/>
    </source>
</evidence>
<comment type="similarity">
    <text evidence="2">Belongs to the protein kinase superfamily. STE Ser/Thr protein kinase family. STE20 subfamily.</text>
</comment>
<dbReference type="PROSITE" id="PS50011">
    <property type="entry name" value="PROTEIN_KINASE_DOM"/>
    <property type="match status" value="1"/>
</dbReference>
<dbReference type="PROSITE" id="PS00108">
    <property type="entry name" value="PROTEIN_KINASE_ST"/>
    <property type="match status" value="1"/>
</dbReference>
<dbReference type="Pfam" id="PF00069">
    <property type="entry name" value="Pkinase"/>
    <property type="match status" value="1"/>
</dbReference>
<feature type="region of interest" description="Disordered" evidence="13">
    <location>
        <begin position="164"/>
        <end position="218"/>
    </location>
</feature>
<accession>A0A915PPH8</accession>
<dbReference type="WBParaSite" id="sdigi.contig177.g5695.t1">
    <property type="protein sequence ID" value="sdigi.contig177.g5695.t1"/>
    <property type="gene ID" value="sdigi.contig177.g5695"/>
</dbReference>
<dbReference type="Pfam" id="PF00786">
    <property type="entry name" value="PBD"/>
    <property type="match status" value="1"/>
</dbReference>
<evidence type="ECO:0000256" key="1">
    <source>
        <dbReference type="ARBA" id="ARBA00004496"/>
    </source>
</evidence>
<protein>
    <recommendedName>
        <fullName evidence="3">non-specific serine/threonine protein kinase</fullName>
        <ecNumber evidence="3">2.7.11.1</ecNumber>
    </recommendedName>
</protein>
<keyword evidence="7 12" id="KW-0547">Nucleotide-binding</keyword>
<keyword evidence="9 12" id="KW-0067">ATP-binding</keyword>
<evidence type="ECO:0000256" key="4">
    <source>
        <dbReference type="ARBA" id="ARBA00022490"/>
    </source>
</evidence>
<dbReference type="InterPro" id="IPR008271">
    <property type="entry name" value="Ser/Thr_kinase_AS"/>
</dbReference>
<dbReference type="InterPro" id="IPR000095">
    <property type="entry name" value="CRIB_dom"/>
</dbReference>
<evidence type="ECO:0000256" key="3">
    <source>
        <dbReference type="ARBA" id="ARBA00012513"/>
    </source>
</evidence>
<evidence type="ECO:0000256" key="13">
    <source>
        <dbReference type="SAM" id="MobiDB-lite"/>
    </source>
</evidence>
<dbReference type="InterPro" id="IPR000719">
    <property type="entry name" value="Prot_kinase_dom"/>
</dbReference>
<dbReference type="EC" id="2.7.11.1" evidence="3"/>
<feature type="compositionally biased region" description="Basic and acidic residues" evidence="13">
    <location>
        <begin position="1"/>
        <end position="18"/>
    </location>
</feature>
<feature type="compositionally biased region" description="Low complexity" evidence="13">
    <location>
        <begin position="164"/>
        <end position="184"/>
    </location>
</feature>
<comment type="catalytic activity">
    <reaction evidence="10">
        <text>L-threonyl-[protein] + ATP = O-phospho-L-threonyl-[protein] + ADP + H(+)</text>
        <dbReference type="Rhea" id="RHEA:46608"/>
        <dbReference type="Rhea" id="RHEA-COMP:11060"/>
        <dbReference type="Rhea" id="RHEA-COMP:11605"/>
        <dbReference type="ChEBI" id="CHEBI:15378"/>
        <dbReference type="ChEBI" id="CHEBI:30013"/>
        <dbReference type="ChEBI" id="CHEBI:30616"/>
        <dbReference type="ChEBI" id="CHEBI:61977"/>
        <dbReference type="ChEBI" id="CHEBI:456216"/>
        <dbReference type="EC" id="2.7.11.1"/>
    </reaction>
</comment>
<evidence type="ECO:0000256" key="9">
    <source>
        <dbReference type="ARBA" id="ARBA00022840"/>
    </source>
</evidence>
<dbReference type="PANTHER" id="PTHR45832">
    <property type="entry name" value="SERINE/THREONINE-PROTEIN KINASE SAMKA-RELATED-RELATED"/>
    <property type="match status" value="1"/>
</dbReference>
<feature type="compositionally biased region" description="Polar residues" evidence="13">
    <location>
        <begin position="103"/>
        <end position="118"/>
    </location>
</feature>
<evidence type="ECO:0000256" key="2">
    <source>
        <dbReference type="ARBA" id="ARBA00008874"/>
    </source>
</evidence>